<keyword evidence="3" id="KW-1185">Reference proteome</keyword>
<comment type="caution">
    <text evidence="2">The sequence shown here is derived from an EMBL/GenBank/DDBJ whole genome shotgun (WGS) entry which is preliminary data.</text>
</comment>
<feature type="compositionally biased region" description="Basic and acidic residues" evidence="1">
    <location>
        <begin position="34"/>
        <end position="44"/>
    </location>
</feature>
<protein>
    <submittedName>
        <fullName evidence="2">Uncharacterized protein</fullName>
    </submittedName>
</protein>
<evidence type="ECO:0000256" key="1">
    <source>
        <dbReference type="SAM" id="MobiDB-lite"/>
    </source>
</evidence>
<sequence>MNPLHPRHLKPHERRAELCAILARGLLRLRHAQSSEHLPHDGDSSLRYLPDQSGHATPTHRRMA</sequence>
<dbReference type="AlphaFoldDB" id="A0A433XED4"/>
<evidence type="ECO:0000313" key="3">
    <source>
        <dbReference type="Proteomes" id="UP000281547"/>
    </source>
</evidence>
<organism evidence="2 3">
    <name type="scientific">Arsenicitalea aurantiaca</name>
    <dbReference type="NCBI Taxonomy" id="1783274"/>
    <lineage>
        <taxon>Bacteria</taxon>
        <taxon>Pseudomonadati</taxon>
        <taxon>Pseudomonadota</taxon>
        <taxon>Alphaproteobacteria</taxon>
        <taxon>Hyphomicrobiales</taxon>
        <taxon>Devosiaceae</taxon>
        <taxon>Arsenicitalea</taxon>
    </lineage>
</organism>
<reference evidence="2 3" key="1">
    <citation type="journal article" date="2016" name="Int. J. Syst. Evol. Microbiol.">
        <title>Arsenicitalea aurantiaca gen. nov., sp. nov., a new member of the family Hyphomicrobiaceae, isolated from high-arsenic sediment.</title>
        <authorList>
            <person name="Mu Y."/>
            <person name="Zhou L."/>
            <person name="Zeng X.C."/>
            <person name="Liu L."/>
            <person name="Pan Y."/>
            <person name="Chen X."/>
            <person name="Wang J."/>
            <person name="Li S."/>
            <person name="Li W.J."/>
            <person name="Wang Y."/>
        </authorList>
    </citation>
    <scope>NUCLEOTIDE SEQUENCE [LARGE SCALE GENOMIC DNA]</scope>
    <source>
        <strain evidence="2 3">42-50</strain>
    </source>
</reference>
<dbReference type="EMBL" id="RZNJ01000002">
    <property type="protein sequence ID" value="RUT32426.1"/>
    <property type="molecule type" value="Genomic_DNA"/>
</dbReference>
<accession>A0A433XED4</accession>
<feature type="region of interest" description="Disordered" evidence="1">
    <location>
        <begin position="34"/>
        <end position="64"/>
    </location>
</feature>
<dbReference type="Proteomes" id="UP000281547">
    <property type="component" value="Unassembled WGS sequence"/>
</dbReference>
<evidence type="ECO:0000313" key="2">
    <source>
        <dbReference type="EMBL" id="RUT32426.1"/>
    </source>
</evidence>
<name>A0A433XED4_9HYPH</name>
<proteinExistence type="predicted"/>
<gene>
    <name evidence="2" type="ORF">EMQ25_04500</name>
</gene>